<protein>
    <submittedName>
        <fullName evidence="6">Transcriptional regulator, LuxR family</fullName>
    </submittedName>
</protein>
<feature type="domain" description="HTH luxR-type" evidence="5">
    <location>
        <begin position="119"/>
        <end position="184"/>
    </location>
</feature>
<evidence type="ECO:0000259" key="5">
    <source>
        <dbReference type="PROSITE" id="PS50043"/>
    </source>
</evidence>
<evidence type="ECO:0000256" key="3">
    <source>
        <dbReference type="ARBA" id="ARBA00023163"/>
    </source>
</evidence>
<keyword evidence="4" id="KW-0812">Transmembrane</keyword>
<sequence length="186" mass="21349">MRTIKIQLPLISWIFILLDISLFCFQFIRVYFHPGEGRHWRATMLCLLIIIYNCISGNLSALWVHISINVAVLFLVVYLLTKKVRDVSNNKAEEPPAETPDIPFQMLEITEAMAVVFLENCHLFQFTAREIDVCLLLAKGMTYTEIAETLHISNSTVDSHTQKIYKKSGVNSRVALLNKFYQKPGQ</sequence>
<proteinExistence type="predicted"/>
<dbReference type="InterPro" id="IPR036388">
    <property type="entry name" value="WH-like_DNA-bd_sf"/>
</dbReference>
<feature type="transmembrane region" description="Helical" evidence="4">
    <location>
        <begin position="62"/>
        <end position="81"/>
    </location>
</feature>
<dbReference type="STRING" id="714943.Mucpa_2041"/>
<accession>H1YEB8</accession>
<dbReference type="SMART" id="SM00421">
    <property type="entry name" value="HTH_LUXR"/>
    <property type="match status" value="1"/>
</dbReference>
<dbReference type="Pfam" id="PF00196">
    <property type="entry name" value="GerE"/>
    <property type="match status" value="1"/>
</dbReference>
<evidence type="ECO:0000256" key="4">
    <source>
        <dbReference type="SAM" id="Phobius"/>
    </source>
</evidence>
<evidence type="ECO:0000256" key="1">
    <source>
        <dbReference type="ARBA" id="ARBA00023015"/>
    </source>
</evidence>
<keyword evidence="1" id="KW-0805">Transcription regulation</keyword>
<dbReference type="SUPFAM" id="SSF46894">
    <property type="entry name" value="C-terminal effector domain of the bipartite response regulators"/>
    <property type="match status" value="1"/>
</dbReference>
<dbReference type="HOGENOM" id="CLU_1452921_0_0_10"/>
<dbReference type="GO" id="GO:0006355">
    <property type="term" value="P:regulation of DNA-templated transcription"/>
    <property type="evidence" value="ECO:0007669"/>
    <property type="project" value="InterPro"/>
</dbReference>
<dbReference type="PROSITE" id="PS50043">
    <property type="entry name" value="HTH_LUXR_2"/>
    <property type="match status" value="1"/>
</dbReference>
<dbReference type="RefSeq" id="WP_008506186.1">
    <property type="nucleotide sequence ID" value="NZ_CM001403.1"/>
</dbReference>
<keyword evidence="2" id="KW-0238">DNA-binding</keyword>
<gene>
    <name evidence="6" type="ORF">Mucpa_2041</name>
</gene>
<reference evidence="6" key="1">
    <citation type="submission" date="2011-09" db="EMBL/GenBank/DDBJ databases">
        <title>The permanent draft genome of Mucilaginibacter paludis DSM 18603.</title>
        <authorList>
            <consortium name="US DOE Joint Genome Institute (JGI-PGF)"/>
            <person name="Lucas S."/>
            <person name="Han J."/>
            <person name="Lapidus A."/>
            <person name="Bruce D."/>
            <person name="Goodwin L."/>
            <person name="Pitluck S."/>
            <person name="Peters L."/>
            <person name="Kyrpides N."/>
            <person name="Mavromatis K."/>
            <person name="Ivanova N."/>
            <person name="Mikhailova N."/>
            <person name="Held B."/>
            <person name="Detter J.C."/>
            <person name="Tapia R."/>
            <person name="Han C."/>
            <person name="Land M."/>
            <person name="Hauser L."/>
            <person name="Markowitz V."/>
            <person name="Cheng J.-F."/>
            <person name="Hugenholtz P."/>
            <person name="Woyke T."/>
            <person name="Wu D."/>
            <person name="Tindall B."/>
            <person name="Brambilla E."/>
            <person name="Klenk H.-P."/>
            <person name="Eisen J.A."/>
        </authorList>
    </citation>
    <scope>NUCLEOTIDE SEQUENCE [LARGE SCALE GENOMIC DNA]</scope>
    <source>
        <strain evidence="6">DSM 18603</strain>
    </source>
</reference>
<dbReference type="InterPro" id="IPR000792">
    <property type="entry name" value="Tscrpt_reg_LuxR_C"/>
</dbReference>
<evidence type="ECO:0000313" key="6">
    <source>
        <dbReference type="EMBL" id="EHQ26181.1"/>
    </source>
</evidence>
<dbReference type="CDD" id="cd06170">
    <property type="entry name" value="LuxR_C_like"/>
    <property type="match status" value="1"/>
</dbReference>
<dbReference type="EMBL" id="CM001403">
    <property type="protein sequence ID" value="EHQ26181.1"/>
    <property type="molecule type" value="Genomic_DNA"/>
</dbReference>
<keyword evidence="7" id="KW-1185">Reference proteome</keyword>
<evidence type="ECO:0000256" key="2">
    <source>
        <dbReference type="ARBA" id="ARBA00023125"/>
    </source>
</evidence>
<dbReference type="AlphaFoldDB" id="H1YEB8"/>
<dbReference type="eggNOG" id="COG2197">
    <property type="taxonomic scope" value="Bacteria"/>
</dbReference>
<keyword evidence="3" id="KW-0804">Transcription</keyword>
<dbReference type="PRINTS" id="PR00038">
    <property type="entry name" value="HTHLUXR"/>
</dbReference>
<feature type="transmembrane region" description="Helical" evidence="4">
    <location>
        <begin position="38"/>
        <end position="55"/>
    </location>
</feature>
<dbReference type="PANTHER" id="PTHR44688">
    <property type="entry name" value="DNA-BINDING TRANSCRIPTIONAL ACTIVATOR DEVR_DOSR"/>
    <property type="match status" value="1"/>
</dbReference>
<dbReference type="Proteomes" id="UP000002774">
    <property type="component" value="Chromosome"/>
</dbReference>
<keyword evidence="4" id="KW-1133">Transmembrane helix</keyword>
<dbReference type="Gene3D" id="1.10.10.10">
    <property type="entry name" value="Winged helix-like DNA-binding domain superfamily/Winged helix DNA-binding domain"/>
    <property type="match status" value="1"/>
</dbReference>
<dbReference type="PANTHER" id="PTHR44688:SF16">
    <property type="entry name" value="DNA-BINDING TRANSCRIPTIONAL ACTIVATOR DEVR_DOSR"/>
    <property type="match status" value="1"/>
</dbReference>
<name>H1YEB8_9SPHI</name>
<dbReference type="GO" id="GO:0003677">
    <property type="term" value="F:DNA binding"/>
    <property type="evidence" value="ECO:0007669"/>
    <property type="project" value="UniProtKB-KW"/>
</dbReference>
<evidence type="ECO:0000313" key="7">
    <source>
        <dbReference type="Proteomes" id="UP000002774"/>
    </source>
</evidence>
<feature type="transmembrane region" description="Helical" evidence="4">
    <location>
        <begin position="12"/>
        <end position="32"/>
    </location>
</feature>
<dbReference type="InterPro" id="IPR016032">
    <property type="entry name" value="Sig_transdc_resp-reg_C-effctor"/>
</dbReference>
<organism evidence="6 7">
    <name type="scientific">Mucilaginibacter paludis DSM 18603</name>
    <dbReference type="NCBI Taxonomy" id="714943"/>
    <lineage>
        <taxon>Bacteria</taxon>
        <taxon>Pseudomonadati</taxon>
        <taxon>Bacteroidota</taxon>
        <taxon>Sphingobacteriia</taxon>
        <taxon>Sphingobacteriales</taxon>
        <taxon>Sphingobacteriaceae</taxon>
        <taxon>Mucilaginibacter</taxon>
    </lineage>
</organism>
<dbReference type="OrthoDB" id="9797341at2"/>
<keyword evidence="4" id="KW-0472">Membrane</keyword>